<evidence type="ECO:0000313" key="1">
    <source>
        <dbReference type="EMBL" id="PHX54497.1"/>
    </source>
</evidence>
<dbReference type="Proteomes" id="UP000226442">
    <property type="component" value="Unassembled WGS sequence"/>
</dbReference>
<protein>
    <submittedName>
        <fullName evidence="1">Uncharacterized protein</fullName>
    </submittedName>
</protein>
<accession>A0A2G4EZ82</accession>
<dbReference type="AlphaFoldDB" id="A0A2G4EZ82"/>
<proteinExistence type="predicted"/>
<gene>
    <name evidence="1" type="ORF">CP500_015785</name>
</gene>
<evidence type="ECO:0000313" key="2">
    <source>
        <dbReference type="Proteomes" id="UP000226442"/>
    </source>
</evidence>
<organism evidence="1 2">
    <name type="scientific">Tychonema bourrellyi FEM_GT703</name>
    <dbReference type="NCBI Taxonomy" id="2040638"/>
    <lineage>
        <taxon>Bacteria</taxon>
        <taxon>Bacillati</taxon>
        <taxon>Cyanobacteriota</taxon>
        <taxon>Cyanophyceae</taxon>
        <taxon>Oscillatoriophycideae</taxon>
        <taxon>Oscillatoriales</taxon>
        <taxon>Microcoleaceae</taxon>
        <taxon>Tychonema</taxon>
    </lineage>
</organism>
<dbReference type="EMBL" id="NXIB02000096">
    <property type="protein sequence ID" value="PHX54497.1"/>
    <property type="molecule type" value="Genomic_DNA"/>
</dbReference>
<comment type="caution">
    <text evidence="1">The sequence shown here is derived from an EMBL/GenBank/DDBJ whole genome shotgun (WGS) entry which is preliminary data.</text>
</comment>
<sequence length="155" mass="17607">MKKLLDEILSVETSNRINSQPTKFFDNAYQAALAIEGTTYVQGFLVVSGIPDKVIEYSWIELGDRIIDPTFPHIGLNAENLYYFPAQSLSLKQITAIIEESKEDYPLDDPLPVYGDLPYEYYGDLMLGGKDYQTAYLLALDKCRELNPPQIEETK</sequence>
<reference evidence="1" key="1">
    <citation type="submission" date="2017-10" db="EMBL/GenBank/DDBJ databases">
        <title>Draft genome sequence of the planktic cyanobacteria Tychonema bourrellyi isolated from alpine lentic freshwater.</title>
        <authorList>
            <person name="Tett A."/>
            <person name="Armanini F."/>
            <person name="Asnicar F."/>
            <person name="Boscaini A."/>
            <person name="Pasolli E."/>
            <person name="Zolfo M."/>
            <person name="Donati C."/>
            <person name="Salmaso N."/>
            <person name="Segata N."/>
        </authorList>
    </citation>
    <scope>NUCLEOTIDE SEQUENCE</scope>
    <source>
        <strain evidence="1">FEM_GT703</strain>
    </source>
</reference>
<name>A0A2G4EZ82_9CYAN</name>
<keyword evidence="2" id="KW-1185">Reference proteome</keyword>
<dbReference type="RefSeq" id="WP_096829552.1">
    <property type="nucleotide sequence ID" value="NZ_NXIB02000096.1"/>
</dbReference>
<dbReference type="OrthoDB" id="484150at2"/>